<feature type="region of interest" description="Disordered" evidence="6">
    <location>
        <begin position="189"/>
        <end position="547"/>
    </location>
</feature>
<evidence type="ECO:0000259" key="7">
    <source>
        <dbReference type="PROSITE" id="PS50600"/>
    </source>
</evidence>
<feature type="region of interest" description="Disordered" evidence="6">
    <location>
        <begin position="978"/>
        <end position="1009"/>
    </location>
</feature>
<comment type="similarity">
    <text evidence="1">Belongs to the peptidase C48 family.</text>
</comment>
<feature type="compositionally biased region" description="Polar residues" evidence="6">
    <location>
        <begin position="498"/>
        <end position="535"/>
    </location>
</feature>
<dbReference type="GO" id="GO:0070139">
    <property type="term" value="F:SUMO-specific endopeptidase activity"/>
    <property type="evidence" value="ECO:0007669"/>
    <property type="project" value="TreeGrafter"/>
</dbReference>
<feature type="region of interest" description="Disordered" evidence="6">
    <location>
        <begin position="697"/>
        <end position="781"/>
    </location>
</feature>
<reference evidence="8 9" key="1">
    <citation type="journal article" date="2018" name="BMC Genomics">
        <title>Genomic evidence for intraspecific hybridization in a clonal and extremely halotolerant yeast.</title>
        <authorList>
            <person name="Gostincar C."/>
            <person name="Stajich J.E."/>
            <person name="Zupancic J."/>
            <person name="Zalar P."/>
            <person name="Gunde-Cimerman N."/>
        </authorList>
    </citation>
    <scope>NUCLEOTIDE SEQUENCE [LARGE SCALE GENOMIC DNA]</scope>
    <source>
        <strain evidence="8 9">EXF-6654</strain>
    </source>
</reference>
<evidence type="ECO:0000256" key="3">
    <source>
        <dbReference type="ARBA" id="ARBA00022670"/>
    </source>
</evidence>
<feature type="compositionally biased region" description="Polar residues" evidence="6">
    <location>
        <begin position="189"/>
        <end position="201"/>
    </location>
</feature>
<keyword evidence="5" id="KW-0378">Hydrolase</keyword>
<dbReference type="SUPFAM" id="SSF54001">
    <property type="entry name" value="Cysteine proteinases"/>
    <property type="match status" value="1"/>
</dbReference>
<dbReference type="GO" id="GO:0016926">
    <property type="term" value="P:protein desumoylation"/>
    <property type="evidence" value="ECO:0007669"/>
    <property type="project" value="TreeGrafter"/>
</dbReference>
<protein>
    <recommendedName>
        <fullName evidence="7">Ubiquitin-like protease family profile domain-containing protein</fullName>
    </recommendedName>
</protein>
<evidence type="ECO:0000256" key="1">
    <source>
        <dbReference type="ARBA" id="ARBA00005234"/>
    </source>
</evidence>
<feature type="compositionally biased region" description="Basic and acidic residues" evidence="6">
    <location>
        <begin position="43"/>
        <end position="89"/>
    </location>
</feature>
<feature type="compositionally biased region" description="Basic and acidic residues" evidence="6">
    <location>
        <begin position="1249"/>
        <end position="1271"/>
    </location>
</feature>
<keyword evidence="3" id="KW-0645">Protease</keyword>
<dbReference type="Gene3D" id="3.40.395.10">
    <property type="entry name" value="Adenoviral Proteinase, Chain A"/>
    <property type="match status" value="1"/>
</dbReference>
<evidence type="ECO:0000256" key="4">
    <source>
        <dbReference type="ARBA" id="ARBA00022786"/>
    </source>
</evidence>
<evidence type="ECO:0000313" key="9">
    <source>
        <dbReference type="Proteomes" id="UP000282582"/>
    </source>
</evidence>
<evidence type="ECO:0000256" key="2">
    <source>
        <dbReference type="ARBA" id="ARBA00022553"/>
    </source>
</evidence>
<feature type="compositionally biased region" description="Basic and acidic residues" evidence="6">
    <location>
        <begin position="940"/>
        <end position="965"/>
    </location>
</feature>
<proteinExistence type="inferred from homology"/>
<accession>A0A3M6XTC4</accession>
<feature type="compositionally biased region" description="Basic and acidic residues" evidence="6">
    <location>
        <begin position="211"/>
        <end position="235"/>
    </location>
</feature>
<feature type="compositionally biased region" description="Low complexity" evidence="6">
    <location>
        <begin position="1163"/>
        <end position="1176"/>
    </location>
</feature>
<dbReference type="Proteomes" id="UP000282582">
    <property type="component" value="Unassembled WGS sequence"/>
</dbReference>
<feature type="compositionally biased region" description="Polar residues" evidence="6">
    <location>
        <begin position="1150"/>
        <end position="1162"/>
    </location>
</feature>
<dbReference type="PANTHER" id="PTHR46896">
    <property type="entry name" value="SENTRIN-SPECIFIC PROTEASE"/>
    <property type="match status" value="1"/>
</dbReference>
<dbReference type="VEuPathDB" id="FungiDB:BTJ68_14455"/>
<organism evidence="8 9">
    <name type="scientific">Hortaea werneckii</name>
    <name type="common">Black yeast</name>
    <name type="synonym">Cladosporium werneckii</name>
    <dbReference type="NCBI Taxonomy" id="91943"/>
    <lineage>
        <taxon>Eukaryota</taxon>
        <taxon>Fungi</taxon>
        <taxon>Dikarya</taxon>
        <taxon>Ascomycota</taxon>
        <taxon>Pezizomycotina</taxon>
        <taxon>Dothideomycetes</taxon>
        <taxon>Dothideomycetidae</taxon>
        <taxon>Mycosphaerellales</taxon>
        <taxon>Teratosphaeriaceae</taxon>
        <taxon>Hortaea</taxon>
    </lineage>
</organism>
<comment type="caution">
    <text evidence="8">The sequence shown here is derived from an EMBL/GenBank/DDBJ whole genome shotgun (WGS) entry which is preliminary data.</text>
</comment>
<feature type="region of interest" description="Disordered" evidence="6">
    <location>
        <begin position="1"/>
        <end position="104"/>
    </location>
</feature>
<feature type="compositionally biased region" description="Low complexity" evidence="6">
    <location>
        <begin position="311"/>
        <end position="322"/>
    </location>
</feature>
<dbReference type="PROSITE" id="PS50600">
    <property type="entry name" value="ULP_PROTEASE"/>
    <property type="match status" value="1"/>
</dbReference>
<evidence type="ECO:0000256" key="6">
    <source>
        <dbReference type="SAM" id="MobiDB-lite"/>
    </source>
</evidence>
<dbReference type="InterPro" id="IPR051947">
    <property type="entry name" value="Sentrin-specific_protease"/>
</dbReference>
<feature type="compositionally biased region" description="Acidic residues" evidence="6">
    <location>
        <begin position="706"/>
        <end position="719"/>
    </location>
</feature>
<feature type="region of interest" description="Disordered" evidence="6">
    <location>
        <begin position="1122"/>
        <end position="1360"/>
    </location>
</feature>
<sequence>MPPFVEGIGKARSTIASWFPALQRRDKSATPTESSTPPNPTDDPSHAAKLHGDDLEKDEKEVEAEGIRPESKRPRAEAETERAGLEQSRKRPRAGPTEEELNLTGNYAVPAKAKAIEVPTVYGEGNFLSERNNTRTMGGLHKGHKPVNTLSAPAPHAAAKVGFGNNPRANAGQSSGILKNRIGADASNGGQLQFASSTGSNVPMKPVKLNGKGDGHDIDTERSLKRQKTFHERAPSARMSNTPQSVDDDEISEVDPQQAGQGLRRGSATSSTKHAKPGGPSEHFNSGYLKQQDMRNTVPPNKRRKPRNSDRQSLNSQSQSSSVIELDHSETQNGGKGTHQAPYSIADSQEDATNYTSQRPTINLDPGVFESDEQKANARGGKTALQKANNTASNGGLRPQHQPRAPADWTNRQREQFDRHSFHGHASNAGRQSTTPPLRKTFQRDPGESAHTQAKARDRMQADSTSTRRISAANDDSFGSMDELQGATTVQGLARPSASPQKPFASQESGSRSAATPAQTGQRSAHNPRRTPQQVNEAESSDSEDSNECPISAFYATSCILTGKGISLVYDADNLQLDLFHDDRPVKVAHKQCVVILGRNEVHSVQYSKGCNRVVIKGSRTEISYGRICLAFHDYSGVEWLLARLVEISRTKLIMDSIDKERLNKIFENLTEELQTRVDDLETKRRRQHLFDRYDVKPRDMSSRADDEEAITYDREDDQPQPSRRKAMQGGNDDHAAHHPPVQSRYFQASEPARRSTRQSKPVTQPFQSRSPERWTQVNRRKEWSHPITYPAQGARRVTVEFSDLERLDEGEFLNDNIISFAMRRLEEQMAPEEKENVHFFNSYFYSFLTTKNGRKAFNYDAVKRWTKNKDIFSTRYIVVPICVDLHWFVAIICNLPELSRKLAGDDEQEQEVKEGSNALDSGQVTDVEETFEGFGAGVKDGRTKTNMERGDLEEQNVHGDATEQKDAQLNAKVEIITDSSRPAAANGKKGKRKKTPPTPKKYGPDTPSIITLDSFGSPHTAEIRFLKDYLKAEADAKRGMEFDRDALQGVTAKGIPEQTNFCDCGVYLIGYIEQFAKDPRGFVSKVLSKQLDQQADFATFDPSAKRAEVRKELLDLAGKEAEADRVKKEQKRQRKAAEATGLKTGEEPASSNGSKTGNKQAPSTTTSVQQSTSPSKDSTQPTRQSGSTPAQASTSTPAREVSVTNTSEKADPMPHKGQPHQIKASRDQSNDNDDELEYTPPRALNDPEQSRRGVRERTEANQNETGRHEDPDAEMLDKAPLLDGLEASLDKLPSKYQEVQSSATVAPDPSESSEYEPPPYGDDTKSEAPDTTGASRELGSRNAEIPDSQEAPALASKQP</sequence>
<feature type="compositionally biased region" description="Polar residues" evidence="6">
    <location>
        <begin position="351"/>
        <end position="361"/>
    </location>
</feature>
<feature type="compositionally biased region" description="Basic and acidic residues" evidence="6">
    <location>
        <begin position="411"/>
        <end position="421"/>
    </location>
</feature>
<keyword evidence="2" id="KW-0597">Phosphoprotein</keyword>
<dbReference type="InterPro" id="IPR003653">
    <property type="entry name" value="Peptidase_C48_C"/>
</dbReference>
<feature type="compositionally biased region" description="Polar residues" evidence="6">
    <location>
        <begin position="1177"/>
        <end position="1208"/>
    </location>
</feature>
<feature type="domain" description="Ubiquitin-like protease family profile" evidence="7">
    <location>
        <begin position="798"/>
        <end position="1076"/>
    </location>
</feature>
<gene>
    <name evidence="8" type="ORF">D0868_12518</name>
</gene>
<feature type="region of interest" description="Disordered" evidence="6">
    <location>
        <begin position="936"/>
        <end position="965"/>
    </location>
</feature>
<evidence type="ECO:0000256" key="5">
    <source>
        <dbReference type="ARBA" id="ARBA00022801"/>
    </source>
</evidence>
<dbReference type="GO" id="GO:0005737">
    <property type="term" value="C:cytoplasm"/>
    <property type="evidence" value="ECO:0007669"/>
    <property type="project" value="TreeGrafter"/>
</dbReference>
<dbReference type="PANTHER" id="PTHR46896:SF3">
    <property type="entry name" value="FI06413P-RELATED"/>
    <property type="match status" value="1"/>
</dbReference>
<dbReference type="GO" id="GO:0005634">
    <property type="term" value="C:nucleus"/>
    <property type="evidence" value="ECO:0007669"/>
    <property type="project" value="TreeGrafter"/>
</dbReference>
<dbReference type="InterPro" id="IPR038765">
    <property type="entry name" value="Papain-like_cys_pep_sf"/>
</dbReference>
<dbReference type="Pfam" id="PF02902">
    <property type="entry name" value="Peptidase_C48"/>
    <property type="match status" value="1"/>
</dbReference>
<name>A0A3M6XTC4_HORWE</name>
<dbReference type="EMBL" id="QWIK01001532">
    <property type="protein sequence ID" value="RMX94032.1"/>
    <property type="molecule type" value="Genomic_DNA"/>
</dbReference>
<keyword evidence="4" id="KW-0833">Ubl conjugation pathway</keyword>
<feature type="compositionally biased region" description="Polar residues" evidence="6">
    <location>
        <begin position="759"/>
        <end position="778"/>
    </location>
</feature>
<dbReference type="GO" id="GO:0006508">
    <property type="term" value="P:proteolysis"/>
    <property type="evidence" value="ECO:0007669"/>
    <property type="project" value="UniProtKB-KW"/>
</dbReference>
<evidence type="ECO:0000313" key="8">
    <source>
        <dbReference type="EMBL" id="RMX94032.1"/>
    </source>
</evidence>